<sequence length="157" mass="17086">MKVYVHSGKGGELGMRAIVRNWVGFNGGNEDNVQSQGHRIHWKGKNTVTIEWLVSFASMENGGLDVKLKEIEVEAEGENEEESLPPIKNSLNPKSGSTPVTPNPAKSNSLTTEQPMEIAKNTLTSMSTRPVHACFPSCYIHNLCSGTGYTSGRDTIP</sequence>
<name>A0A6A4GRR3_9AGAR</name>
<dbReference type="Proteomes" id="UP000799118">
    <property type="component" value="Unassembled WGS sequence"/>
</dbReference>
<organism evidence="2 3">
    <name type="scientific">Gymnopus androsaceus JB14</name>
    <dbReference type="NCBI Taxonomy" id="1447944"/>
    <lineage>
        <taxon>Eukaryota</taxon>
        <taxon>Fungi</taxon>
        <taxon>Dikarya</taxon>
        <taxon>Basidiomycota</taxon>
        <taxon>Agaricomycotina</taxon>
        <taxon>Agaricomycetes</taxon>
        <taxon>Agaricomycetidae</taxon>
        <taxon>Agaricales</taxon>
        <taxon>Marasmiineae</taxon>
        <taxon>Omphalotaceae</taxon>
        <taxon>Gymnopus</taxon>
    </lineage>
</organism>
<dbReference type="AlphaFoldDB" id="A0A6A4GRR3"/>
<keyword evidence="3" id="KW-1185">Reference proteome</keyword>
<evidence type="ECO:0000256" key="1">
    <source>
        <dbReference type="SAM" id="MobiDB-lite"/>
    </source>
</evidence>
<protein>
    <submittedName>
        <fullName evidence="2">Uncharacterized protein</fullName>
    </submittedName>
</protein>
<proteinExistence type="predicted"/>
<feature type="compositionally biased region" description="Acidic residues" evidence="1">
    <location>
        <begin position="74"/>
        <end position="83"/>
    </location>
</feature>
<feature type="compositionally biased region" description="Polar residues" evidence="1">
    <location>
        <begin position="89"/>
        <end position="114"/>
    </location>
</feature>
<accession>A0A6A4GRR3</accession>
<dbReference type="EMBL" id="ML769772">
    <property type="protein sequence ID" value="KAE9387915.1"/>
    <property type="molecule type" value="Genomic_DNA"/>
</dbReference>
<feature type="region of interest" description="Disordered" evidence="1">
    <location>
        <begin position="74"/>
        <end position="114"/>
    </location>
</feature>
<gene>
    <name evidence="2" type="ORF">BT96DRAFT_947997</name>
</gene>
<reference evidence="2" key="1">
    <citation type="journal article" date="2019" name="Environ. Microbiol.">
        <title>Fungal ecological strategies reflected in gene transcription - a case study of two litter decomposers.</title>
        <authorList>
            <person name="Barbi F."/>
            <person name="Kohler A."/>
            <person name="Barry K."/>
            <person name="Baskaran P."/>
            <person name="Daum C."/>
            <person name="Fauchery L."/>
            <person name="Ihrmark K."/>
            <person name="Kuo A."/>
            <person name="LaButti K."/>
            <person name="Lipzen A."/>
            <person name="Morin E."/>
            <person name="Grigoriev I.V."/>
            <person name="Henrissat B."/>
            <person name="Lindahl B."/>
            <person name="Martin F."/>
        </authorList>
    </citation>
    <scope>NUCLEOTIDE SEQUENCE</scope>
    <source>
        <strain evidence="2">JB14</strain>
    </source>
</reference>
<evidence type="ECO:0000313" key="2">
    <source>
        <dbReference type="EMBL" id="KAE9387915.1"/>
    </source>
</evidence>
<evidence type="ECO:0000313" key="3">
    <source>
        <dbReference type="Proteomes" id="UP000799118"/>
    </source>
</evidence>